<dbReference type="VEuPathDB" id="FungiDB:ACJ73_02845"/>
<dbReference type="InterPro" id="IPR014849">
    <property type="entry name" value="EKC/KEOPS_Gon7"/>
</dbReference>
<dbReference type="GO" id="GO:0008033">
    <property type="term" value="P:tRNA processing"/>
    <property type="evidence" value="ECO:0007669"/>
    <property type="project" value="UniProtKB-KW"/>
</dbReference>
<feature type="compositionally biased region" description="Basic and acidic residues" evidence="14">
    <location>
        <begin position="88"/>
        <end position="100"/>
    </location>
</feature>
<keyword evidence="7" id="KW-0819">tRNA processing</keyword>
<keyword evidence="11" id="KW-0804">Transcription</keyword>
<protein>
    <recommendedName>
        <fullName evidence="5">EKC/KEOPS complex subunit GON7</fullName>
    </recommendedName>
</protein>
<evidence type="ECO:0000256" key="9">
    <source>
        <dbReference type="ARBA" id="ARBA00023015"/>
    </source>
</evidence>
<dbReference type="Proteomes" id="UP000242791">
    <property type="component" value="Unassembled WGS sequence"/>
</dbReference>
<evidence type="ECO:0000313" key="15">
    <source>
        <dbReference type="EMBL" id="OJD25775.1"/>
    </source>
</evidence>
<feature type="region of interest" description="Disordered" evidence="14">
    <location>
        <begin position="1"/>
        <end position="25"/>
    </location>
</feature>
<keyword evidence="8" id="KW-0779">Telomere</keyword>
<evidence type="ECO:0000256" key="1">
    <source>
        <dbReference type="ARBA" id="ARBA00004123"/>
    </source>
</evidence>
<dbReference type="GO" id="GO:0005634">
    <property type="term" value="C:nucleus"/>
    <property type="evidence" value="ECO:0007669"/>
    <property type="project" value="UniProtKB-SubCell"/>
</dbReference>
<proteinExistence type="inferred from homology"/>
<comment type="subcellular location">
    <subcellularLocation>
        <location evidence="2">Chromosome</location>
        <location evidence="2">Telomere</location>
    </subcellularLocation>
    <subcellularLocation>
        <location evidence="1">Nucleus</location>
    </subcellularLocation>
</comment>
<evidence type="ECO:0000256" key="7">
    <source>
        <dbReference type="ARBA" id="ARBA00022694"/>
    </source>
</evidence>
<comment type="subunit">
    <text evidence="4">Component of the EKC/KEOPS complex composed of at least BUD32, CGI121, GON7, KAE1 and PCC1; the whole complex dimerizes.</text>
</comment>
<reference evidence="15 16" key="1">
    <citation type="submission" date="2015-08" db="EMBL/GenBank/DDBJ databases">
        <title>Emmonsia species relationships and genome sequence.</title>
        <authorList>
            <person name="Cuomo C.A."/>
            <person name="Schwartz I.S."/>
            <person name="Kenyon C."/>
            <person name="De Hoog G.S."/>
            <person name="Govender N.P."/>
            <person name="Botha A."/>
            <person name="Moreno L."/>
            <person name="De Vries M."/>
            <person name="Munoz J.F."/>
            <person name="Stielow J.B."/>
        </authorList>
    </citation>
    <scope>NUCLEOTIDE SEQUENCE [LARGE SCALE GENOMIC DNA]</scope>
    <source>
        <strain evidence="15 16">EI222</strain>
    </source>
</reference>
<sequence>MTAPPNPSSSPSILRATYTSPDKTHTFAHTLSTSLPRSSDSSETPVKTAYLSELRGAVSALQTEVNEFLTARMDEDNNNRQASGGGADKAKSEKERREEENYGEEVLDDED</sequence>
<keyword evidence="16" id="KW-1185">Reference proteome</keyword>
<evidence type="ECO:0000256" key="8">
    <source>
        <dbReference type="ARBA" id="ARBA00022895"/>
    </source>
</evidence>
<comment type="caution">
    <text evidence="15">The sequence shown here is derived from an EMBL/GenBank/DDBJ whole genome shotgun (WGS) entry which is preliminary data.</text>
</comment>
<keyword evidence="10" id="KW-0010">Activator</keyword>
<feature type="compositionally biased region" description="Polar residues" evidence="14">
    <location>
        <begin position="9"/>
        <end position="21"/>
    </location>
</feature>
<dbReference type="EMBL" id="LGTZ01000321">
    <property type="protein sequence ID" value="OJD25775.1"/>
    <property type="molecule type" value="Genomic_DNA"/>
</dbReference>
<feature type="region of interest" description="Disordered" evidence="14">
    <location>
        <begin position="70"/>
        <end position="111"/>
    </location>
</feature>
<name>A0A1J9RB76_9EURO</name>
<comment type="similarity">
    <text evidence="3">Belongs to the GON7 family.</text>
</comment>
<evidence type="ECO:0000256" key="11">
    <source>
        <dbReference type="ARBA" id="ARBA00023163"/>
    </source>
</evidence>
<feature type="compositionally biased region" description="Acidic residues" evidence="14">
    <location>
        <begin position="101"/>
        <end position="111"/>
    </location>
</feature>
<dbReference type="Pfam" id="PF08738">
    <property type="entry name" value="Gon7"/>
    <property type="match status" value="1"/>
</dbReference>
<accession>A0A1J9RB76</accession>
<evidence type="ECO:0000313" key="16">
    <source>
        <dbReference type="Proteomes" id="UP000242791"/>
    </source>
</evidence>
<evidence type="ECO:0000256" key="6">
    <source>
        <dbReference type="ARBA" id="ARBA00022454"/>
    </source>
</evidence>
<evidence type="ECO:0000256" key="13">
    <source>
        <dbReference type="ARBA" id="ARBA00025393"/>
    </source>
</evidence>
<evidence type="ECO:0000256" key="12">
    <source>
        <dbReference type="ARBA" id="ARBA00023242"/>
    </source>
</evidence>
<gene>
    <name evidence="15" type="ORF">ACJ73_02845</name>
</gene>
<keyword evidence="9" id="KW-0805">Transcription regulation</keyword>
<dbReference type="OrthoDB" id="2288868at2759"/>
<evidence type="ECO:0000256" key="4">
    <source>
        <dbReference type="ARBA" id="ARBA00011534"/>
    </source>
</evidence>
<keyword evidence="6" id="KW-0158">Chromosome</keyword>
<comment type="function">
    <text evidence="13">Component of the EKC/KEOPS complex that is required for the formation of a threonylcarbamoyl group on adenosine at position 37 (t(6)A37) in tRNAs that read codons beginning with adenine. The complex is probably involved in the transfer of the threonylcarbamoyl moiety of threonylcarbamoyl-AMP (TC-AMP) to the N6 group of A37. GON7 likely plays a supporting role to the catalytic subunit KAE1 in the complex. The EKC/KEOPS complex also promotes both telomere uncapping and telomere elongation. The complex is required for efficient recruitment of transcriptional coactivators.</text>
</comment>
<evidence type="ECO:0000256" key="10">
    <source>
        <dbReference type="ARBA" id="ARBA00023159"/>
    </source>
</evidence>
<evidence type="ECO:0000256" key="14">
    <source>
        <dbReference type="SAM" id="MobiDB-lite"/>
    </source>
</evidence>
<evidence type="ECO:0000256" key="2">
    <source>
        <dbReference type="ARBA" id="ARBA00004574"/>
    </source>
</evidence>
<dbReference type="GO" id="GO:0000781">
    <property type="term" value="C:chromosome, telomeric region"/>
    <property type="evidence" value="ECO:0007669"/>
    <property type="project" value="UniProtKB-SubCell"/>
</dbReference>
<organism evidence="15 16">
    <name type="scientific">Blastomyces percursus</name>
    <dbReference type="NCBI Taxonomy" id="1658174"/>
    <lineage>
        <taxon>Eukaryota</taxon>
        <taxon>Fungi</taxon>
        <taxon>Dikarya</taxon>
        <taxon>Ascomycota</taxon>
        <taxon>Pezizomycotina</taxon>
        <taxon>Eurotiomycetes</taxon>
        <taxon>Eurotiomycetidae</taxon>
        <taxon>Onygenales</taxon>
        <taxon>Ajellomycetaceae</taxon>
        <taxon>Blastomyces</taxon>
    </lineage>
</organism>
<evidence type="ECO:0000256" key="3">
    <source>
        <dbReference type="ARBA" id="ARBA00008529"/>
    </source>
</evidence>
<dbReference type="AlphaFoldDB" id="A0A1J9RB76"/>
<keyword evidence="12" id="KW-0539">Nucleus</keyword>
<evidence type="ECO:0000256" key="5">
    <source>
        <dbReference type="ARBA" id="ARBA00019746"/>
    </source>
</evidence>